<comment type="caution">
    <text evidence="1">The sequence shown here is derived from an EMBL/GenBank/DDBJ whole genome shotgun (WGS) entry which is preliminary data.</text>
</comment>
<accession>A0A835F3Q7</accession>
<dbReference type="Proteomes" id="UP000636709">
    <property type="component" value="Unassembled WGS sequence"/>
</dbReference>
<proteinExistence type="predicted"/>
<evidence type="ECO:0000313" key="1">
    <source>
        <dbReference type="EMBL" id="KAF8727066.1"/>
    </source>
</evidence>
<reference evidence="1" key="1">
    <citation type="submission" date="2020-07" db="EMBL/GenBank/DDBJ databases">
        <title>Genome sequence and genetic diversity analysis of an under-domesticated orphan crop, white fonio (Digitaria exilis).</title>
        <authorList>
            <person name="Bennetzen J.L."/>
            <person name="Chen S."/>
            <person name="Ma X."/>
            <person name="Wang X."/>
            <person name="Yssel A.E.J."/>
            <person name="Chaluvadi S.R."/>
            <person name="Johnson M."/>
            <person name="Gangashetty P."/>
            <person name="Hamidou F."/>
            <person name="Sanogo M.D."/>
            <person name="Zwaenepoel A."/>
            <person name="Wallace J."/>
            <person name="Van De Peer Y."/>
            <person name="Van Deynze A."/>
        </authorList>
    </citation>
    <scope>NUCLEOTIDE SEQUENCE</scope>
    <source>
        <tissue evidence="1">Leaves</tissue>
    </source>
</reference>
<dbReference type="Gene3D" id="2.40.70.10">
    <property type="entry name" value="Acid Proteases"/>
    <property type="match status" value="1"/>
</dbReference>
<organism evidence="1 2">
    <name type="scientific">Digitaria exilis</name>
    <dbReference type="NCBI Taxonomy" id="1010633"/>
    <lineage>
        <taxon>Eukaryota</taxon>
        <taxon>Viridiplantae</taxon>
        <taxon>Streptophyta</taxon>
        <taxon>Embryophyta</taxon>
        <taxon>Tracheophyta</taxon>
        <taxon>Spermatophyta</taxon>
        <taxon>Magnoliopsida</taxon>
        <taxon>Liliopsida</taxon>
        <taxon>Poales</taxon>
        <taxon>Poaceae</taxon>
        <taxon>PACMAD clade</taxon>
        <taxon>Panicoideae</taxon>
        <taxon>Panicodae</taxon>
        <taxon>Paniceae</taxon>
        <taxon>Anthephorinae</taxon>
        <taxon>Digitaria</taxon>
    </lineage>
</organism>
<dbReference type="SUPFAM" id="SSF50630">
    <property type="entry name" value="Acid proteases"/>
    <property type="match status" value="1"/>
</dbReference>
<dbReference type="AlphaFoldDB" id="A0A835F3Q7"/>
<sequence>MPLPTAGPQLHPCRLSPLTLSSSLIGFCPYPPPSPAPLLSFLAGCRPQLLSSAGGWTFFTWTLVEAQEPDTENHSPLLLLASVPIMASLVSKGGEHLYYPAGSPPPSSPQDPTWVVVGFGNGLPTAPPQQGHHLEESSQLATTTTTIPLYTDPNHYYVEVTGLRVGYELGFPPDGTGGPYTYLESNVFLWLKAALMSQIQRLNTTCPPINIAWPTQASLDPAGKLCYVRPELMVPPTVILFAINAAMRLGAATNVWYREGPSTVCLAILPMVTS</sequence>
<dbReference type="InterPro" id="IPR021109">
    <property type="entry name" value="Peptidase_aspartic_dom_sf"/>
</dbReference>
<keyword evidence="2" id="KW-1185">Reference proteome</keyword>
<protein>
    <submittedName>
        <fullName evidence="1">Uncharacterized protein</fullName>
    </submittedName>
</protein>
<gene>
    <name evidence="1" type="ORF">HU200_019567</name>
</gene>
<dbReference type="OrthoDB" id="721300at2759"/>
<dbReference type="EMBL" id="JACEFO010001646">
    <property type="protein sequence ID" value="KAF8727066.1"/>
    <property type="molecule type" value="Genomic_DNA"/>
</dbReference>
<evidence type="ECO:0000313" key="2">
    <source>
        <dbReference type="Proteomes" id="UP000636709"/>
    </source>
</evidence>
<name>A0A835F3Q7_9POAL</name>